<dbReference type="Gene3D" id="3.40.50.1820">
    <property type="entry name" value="alpha/beta hydrolase"/>
    <property type="match status" value="1"/>
</dbReference>
<dbReference type="GO" id="GO:0016787">
    <property type="term" value="F:hydrolase activity"/>
    <property type="evidence" value="ECO:0007669"/>
    <property type="project" value="UniProtKB-KW"/>
</dbReference>
<dbReference type="RefSeq" id="WP_131258702.1">
    <property type="nucleotide sequence ID" value="NZ_JBHSUS010000001.1"/>
</dbReference>
<dbReference type="EC" id="3.4.-.-" evidence="4"/>
<feature type="domain" description="Peptidase S9 prolyl oligopeptidase catalytic" evidence="3">
    <location>
        <begin position="441"/>
        <end position="635"/>
    </location>
</feature>
<reference evidence="5" key="1">
    <citation type="journal article" date="2019" name="Int. J. Syst. Evol. Microbiol.">
        <title>The Global Catalogue of Microorganisms (GCM) 10K type strain sequencing project: providing services to taxonomists for standard genome sequencing and annotation.</title>
        <authorList>
            <consortium name="The Broad Institute Genomics Platform"/>
            <consortium name="The Broad Institute Genome Sequencing Center for Infectious Disease"/>
            <person name="Wu L."/>
            <person name="Ma J."/>
        </authorList>
    </citation>
    <scope>NUCLEOTIDE SEQUENCE [LARGE SCALE GENOMIC DNA]</scope>
    <source>
        <strain evidence="5">CGMCC 1.16031</strain>
    </source>
</reference>
<dbReference type="SUPFAM" id="SSF53474">
    <property type="entry name" value="alpha/beta-Hydrolases"/>
    <property type="match status" value="1"/>
</dbReference>
<evidence type="ECO:0000313" key="4">
    <source>
        <dbReference type="EMBL" id="MFC6440959.1"/>
    </source>
</evidence>
<dbReference type="PANTHER" id="PTHR42776">
    <property type="entry name" value="SERINE PEPTIDASE S9 FAMILY MEMBER"/>
    <property type="match status" value="1"/>
</dbReference>
<evidence type="ECO:0000259" key="3">
    <source>
        <dbReference type="Pfam" id="PF00326"/>
    </source>
</evidence>
<dbReference type="SUPFAM" id="SSF82171">
    <property type="entry name" value="DPP6 N-terminal domain-like"/>
    <property type="match status" value="1"/>
</dbReference>
<proteinExistence type="predicted"/>
<keyword evidence="5" id="KW-1185">Reference proteome</keyword>
<feature type="signal peptide" evidence="2">
    <location>
        <begin position="1"/>
        <end position="22"/>
    </location>
</feature>
<dbReference type="Pfam" id="PF00326">
    <property type="entry name" value="Peptidase_S9"/>
    <property type="match status" value="1"/>
</dbReference>
<dbReference type="EMBL" id="JBHSUS010000001">
    <property type="protein sequence ID" value="MFC6440959.1"/>
    <property type="molecule type" value="Genomic_DNA"/>
</dbReference>
<accession>A0ABW1XQI7</accession>
<evidence type="ECO:0000256" key="2">
    <source>
        <dbReference type="SAM" id="SignalP"/>
    </source>
</evidence>
<protein>
    <submittedName>
        <fullName evidence="4">Alpha/beta hydrolase family protein</fullName>
        <ecNumber evidence="4">3.4.-.-</ecNumber>
    </submittedName>
</protein>
<dbReference type="PANTHER" id="PTHR42776:SF27">
    <property type="entry name" value="DIPEPTIDYL PEPTIDASE FAMILY MEMBER 6"/>
    <property type="match status" value="1"/>
</dbReference>
<keyword evidence="2" id="KW-0732">Signal</keyword>
<gene>
    <name evidence="4" type="ORF">ACFP85_12460</name>
</gene>
<dbReference type="InterPro" id="IPR001375">
    <property type="entry name" value="Peptidase_S9_cat"/>
</dbReference>
<keyword evidence="1 4" id="KW-0378">Hydrolase</keyword>
<dbReference type="Proteomes" id="UP001596364">
    <property type="component" value="Unassembled WGS sequence"/>
</dbReference>
<comment type="caution">
    <text evidence="4">The sequence shown here is derived from an EMBL/GenBank/DDBJ whole genome shotgun (WGS) entry which is preliminary data.</text>
</comment>
<feature type="chain" id="PRO_5047382830" evidence="2">
    <location>
        <begin position="23"/>
        <end position="637"/>
    </location>
</feature>
<name>A0ABW1XQI7_9ALTE</name>
<evidence type="ECO:0000256" key="1">
    <source>
        <dbReference type="ARBA" id="ARBA00022801"/>
    </source>
</evidence>
<sequence length="637" mass="71258">MKKQLMVSLFSLSVVISGELVAQDAPTPMPEVEAFAVLPAMTQASVSPDGKKLLIRRATSKNGDYILEVHDTANLKAEPIRFGASRMEMMNGAWLNNDKIYVSFRQNIQDGNSNYWVNKGAIVNANGKGDWLVPFPRDNAAYFSITSQLPNDPDHILLTYDVNNNWIPDVVKFNINNGRTQTVMRGNDKVSSGFVVDWDGEVRAGAGYDAATNSIRTYARLKGDDEWRLVNVNTPEDRSNFSFAGFSRENPDEIYVNANRGEDTTGIYLYNIRTGEYSERLFGLAGVDAGSVITSSKQGEAGRLLGFSYTAKWPTLYFTDAEAEALQKAVEGLFDGEYVRLMSRSQDDNQIVIYTESDKNPGKYYLLSDKKNLAFLGEKSPLLKPEQLGSVKYVKYTARDGRKVPAYVTMPAVGKKPYPTVVLPHGGPWARDVVIYDEWSQLLASHGYLVIQPQYRGSEGFGMDHWKAGDKKWGFEMQDDLDDAALYLVEKGLADKQRLMMFGWSYGGYAAFAGSMRENNLYTCTVAGAGVSDLDRIGASINGSRFGRILQGPTVKGVSPIEHVDKVNVPILVVHGDIDQRVPVEHSRLFVDKLKELNKDYKYLELKGADHFSNTLYYEHKTEFYNALLDWLDNKCQ</sequence>
<evidence type="ECO:0000313" key="5">
    <source>
        <dbReference type="Proteomes" id="UP001596364"/>
    </source>
</evidence>
<organism evidence="4 5">
    <name type="scientific">Pseudobowmanella zhangzhouensis</name>
    <dbReference type="NCBI Taxonomy" id="1537679"/>
    <lineage>
        <taxon>Bacteria</taxon>
        <taxon>Pseudomonadati</taxon>
        <taxon>Pseudomonadota</taxon>
        <taxon>Gammaproteobacteria</taxon>
        <taxon>Alteromonadales</taxon>
        <taxon>Alteromonadaceae</taxon>
    </lineage>
</organism>
<dbReference type="InterPro" id="IPR029058">
    <property type="entry name" value="AB_hydrolase_fold"/>
</dbReference>